<keyword evidence="4" id="KW-0808">Transferase</keyword>
<dbReference type="InterPro" id="IPR036804">
    <property type="entry name" value="CheR_N_sf"/>
</dbReference>
<dbReference type="PROSITE" id="PS50123">
    <property type="entry name" value="CHER"/>
    <property type="match status" value="1"/>
</dbReference>
<dbReference type="PANTHER" id="PTHR24422:SF21">
    <property type="entry name" value="CHEMOTAXIS PROTEIN METHYLTRANSFERASE 1"/>
    <property type="match status" value="1"/>
</dbReference>
<dbReference type="SUPFAM" id="SSF47757">
    <property type="entry name" value="Chemotaxis receptor methyltransferase CheR, N-terminal domain"/>
    <property type="match status" value="1"/>
</dbReference>
<keyword evidence="3" id="KW-0489">Methyltransferase</keyword>
<dbReference type="Gene3D" id="1.10.155.10">
    <property type="entry name" value="Chemotaxis receptor methyltransferase CheR, N-terminal domain"/>
    <property type="match status" value="1"/>
</dbReference>
<evidence type="ECO:0000313" key="8">
    <source>
        <dbReference type="Proteomes" id="UP001524547"/>
    </source>
</evidence>
<organism evidence="7 8">
    <name type="scientific">Rhizosaccharibacter radicis</name>
    <dbReference type="NCBI Taxonomy" id="2782605"/>
    <lineage>
        <taxon>Bacteria</taxon>
        <taxon>Pseudomonadati</taxon>
        <taxon>Pseudomonadota</taxon>
        <taxon>Alphaproteobacteria</taxon>
        <taxon>Acetobacterales</taxon>
        <taxon>Acetobacteraceae</taxon>
        <taxon>Rhizosaccharibacter</taxon>
    </lineage>
</organism>
<reference evidence="7 8" key="1">
    <citation type="submission" date="2022-06" db="EMBL/GenBank/DDBJ databases">
        <title>Rhizosaccharibacter gen. nov. sp. nov. KSS12, endophytic bacteria isolated from sugarcane.</title>
        <authorList>
            <person name="Pitiwittayakul N."/>
        </authorList>
    </citation>
    <scope>NUCLEOTIDE SEQUENCE [LARGE SCALE GENOMIC DNA]</scope>
    <source>
        <strain evidence="7 8">KSS12</strain>
    </source>
</reference>
<dbReference type="EC" id="2.1.1.80" evidence="2"/>
<evidence type="ECO:0000259" key="6">
    <source>
        <dbReference type="PROSITE" id="PS50123"/>
    </source>
</evidence>
<dbReference type="RefSeq" id="WP_422919432.1">
    <property type="nucleotide sequence ID" value="NZ_JAMZEJ010000004.1"/>
</dbReference>
<evidence type="ECO:0000256" key="4">
    <source>
        <dbReference type="ARBA" id="ARBA00022679"/>
    </source>
</evidence>
<evidence type="ECO:0000256" key="5">
    <source>
        <dbReference type="ARBA" id="ARBA00022691"/>
    </source>
</evidence>
<dbReference type="EMBL" id="JAMZEJ010000004">
    <property type="protein sequence ID" value="MCQ8240689.1"/>
    <property type="molecule type" value="Genomic_DNA"/>
</dbReference>
<dbReference type="Gene3D" id="3.40.50.150">
    <property type="entry name" value="Vaccinia Virus protein VP39"/>
    <property type="match status" value="1"/>
</dbReference>
<evidence type="ECO:0000256" key="1">
    <source>
        <dbReference type="ARBA" id="ARBA00001541"/>
    </source>
</evidence>
<protein>
    <recommendedName>
        <fullName evidence="2">protein-glutamate O-methyltransferase</fullName>
        <ecNumber evidence="2">2.1.1.80</ecNumber>
    </recommendedName>
</protein>
<dbReference type="PANTHER" id="PTHR24422">
    <property type="entry name" value="CHEMOTAXIS PROTEIN METHYLTRANSFERASE"/>
    <property type="match status" value="1"/>
</dbReference>
<dbReference type="SMART" id="SM00138">
    <property type="entry name" value="MeTrc"/>
    <property type="match status" value="1"/>
</dbReference>
<evidence type="ECO:0000256" key="2">
    <source>
        <dbReference type="ARBA" id="ARBA00012534"/>
    </source>
</evidence>
<sequence>MSAFDIIASMLRAQSGLCLTPDKDYLVTTRLEPILRRRGLRDLHALAARINNDPILVTEVVDAMTTNETLFFRDGRPFDHLHAVLLPTLHRSHPPGMPIRIWSAAASTGQEAYSIAMLVREMGPALTGRPVEIIGTDISPTAIDRARKAVYSSFEVRRGLSAPMLAKYFQKEGDGWRVVQAVRDMVGFQQTNLLSDLTSFGRFDIVFCRNVLIYFDPATKRKVLKAIAAQMTQGAMLFLGGAETALGVTEDLLPCPGHHGVYVKQRQETRALTR</sequence>
<keyword evidence="8" id="KW-1185">Reference proteome</keyword>
<dbReference type="Pfam" id="PF03705">
    <property type="entry name" value="CheR_N"/>
    <property type="match status" value="1"/>
</dbReference>
<dbReference type="PRINTS" id="PR00996">
    <property type="entry name" value="CHERMTFRASE"/>
</dbReference>
<comment type="caution">
    <text evidence="7">The sequence shown here is derived from an EMBL/GenBank/DDBJ whole genome shotgun (WGS) entry which is preliminary data.</text>
</comment>
<dbReference type="InterPro" id="IPR029063">
    <property type="entry name" value="SAM-dependent_MTases_sf"/>
</dbReference>
<feature type="domain" description="CheR-type methyltransferase" evidence="6">
    <location>
        <begin position="1"/>
        <end position="269"/>
    </location>
</feature>
<dbReference type="InterPro" id="IPR022641">
    <property type="entry name" value="CheR_N"/>
</dbReference>
<dbReference type="InterPro" id="IPR000780">
    <property type="entry name" value="CheR_MeTrfase"/>
</dbReference>
<accession>A0ABT1VY90</accession>
<gene>
    <name evidence="7" type="ORF">NFI88_07510</name>
</gene>
<dbReference type="Pfam" id="PF01739">
    <property type="entry name" value="CheR"/>
    <property type="match status" value="1"/>
</dbReference>
<evidence type="ECO:0000256" key="3">
    <source>
        <dbReference type="ARBA" id="ARBA00022603"/>
    </source>
</evidence>
<name>A0ABT1VY90_9PROT</name>
<dbReference type="InterPro" id="IPR022642">
    <property type="entry name" value="CheR_C"/>
</dbReference>
<dbReference type="InterPro" id="IPR050903">
    <property type="entry name" value="Bact_Chemotaxis_MeTrfase"/>
</dbReference>
<dbReference type="SUPFAM" id="SSF53335">
    <property type="entry name" value="S-adenosyl-L-methionine-dependent methyltransferases"/>
    <property type="match status" value="1"/>
</dbReference>
<comment type="catalytic activity">
    <reaction evidence="1">
        <text>L-glutamyl-[protein] + S-adenosyl-L-methionine = [protein]-L-glutamate 5-O-methyl ester + S-adenosyl-L-homocysteine</text>
        <dbReference type="Rhea" id="RHEA:24452"/>
        <dbReference type="Rhea" id="RHEA-COMP:10208"/>
        <dbReference type="Rhea" id="RHEA-COMP:10311"/>
        <dbReference type="ChEBI" id="CHEBI:29973"/>
        <dbReference type="ChEBI" id="CHEBI:57856"/>
        <dbReference type="ChEBI" id="CHEBI:59789"/>
        <dbReference type="ChEBI" id="CHEBI:82795"/>
        <dbReference type="EC" id="2.1.1.80"/>
    </reaction>
</comment>
<evidence type="ECO:0000313" key="7">
    <source>
        <dbReference type="EMBL" id="MCQ8240689.1"/>
    </source>
</evidence>
<dbReference type="Proteomes" id="UP001524547">
    <property type="component" value="Unassembled WGS sequence"/>
</dbReference>
<proteinExistence type="predicted"/>
<keyword evidence="5" id="KW-0949">S-adenosyl-L-methionine</keyword>